<dbReference type="PIRSF" id="PIRSF036557">
    <property type="entry name" value="XdhA_RC"/>
    <property type="match status" value="1"/>
</dbReference>
<organism evidence="8 9">
    <name type="scientific">Mangrovimicrobium sediminis</name>
    <dbReference type="NCBI Taxonomy" id="2562682"/>
    <lineage>
        <taxon>Bacteria</taxon>
        <taxon>Pseudomonadati</taxon>
        <taxon>Pseudomonadota</taxon>
        <taxon>Gammaproteobacteria</taxon>
        <taxon>Cellvibrionales</taxon>
        <taxon>Halieaceae</taxon>
        <taxon>Mangrovimicrobium</taxon>
    </lineage>
</organism>
<dbReference type="InterPro" id="IPR016167">
    <property type="entry name" value="FAD-bd_PCMH_sub1"/>
</dbReference>
<dbReference type="Gene3D" id="1.10.150.120">
    <property type="entry name" value="[2Fe-2S]-binding domain"/>
    <property type="match status" value="1"/>
</dbReference>
<dbReference type="InterPro" id="IPR036683">
    <property type="entry name" value="CO_DH_flav_C_dom_sf"/>
</dbReference>
<dbReference type="GO" id="GO:0005506">
    <property type="term" value="F:iron ion binding"/>
    <property type="evidence" value="ECO:0007669"/>
    <property type="project" value="InterPro"/>
</dbReference>
<dbReference type="AlphaFoldDB" id="A0A4Z0M5G8"/>
<dbReference type="SUPFAM" id="SSF55447">
    <property type="entry name" value="CO dehydrogenase flavoprotein C-terminal domain-like"/>
    <property type="match status" value="1"/>
</dbReference>
<dbReference type="PROSITE" id="PS51085">
    <property type="entry name" value="2FE2S_FER_2"/>
    <property type="match status" value="1"/>
</dbReference>
<dbReference type="InterPro" id="IPR016169">
    <property type="entry name" value="FAD-bd_PCMH_sub2"/>
</dbReference>
<protein>
    <submittedName>
        <fullName evidence="8">Xanthine dehydrogenase small subunit</fullName>
        <ecNumber evidence="8">1.17.1.4</ecNumber>
    </submittedName>
</protein>
<dbReference type="EMBL" id="SRLE01000005">
    <property type="protein sequence ID" value="TGD74618.1"/>
    <property type="molecule type" value="Genomic_DNA"/>
</dbReference>
<dbReference type="PANTHER" id="PTHR45444:SF3">
    <property type="entry name" value="XANTHINE DEHYDROGENASE"/>
    <property type="match status" value="1"/>
</dbReference>
<evidence type="ECO:0000313" key="8">
    <source>
        <dbReference type="EMBL" id="TGD74618.1"/>
    </source>
</evidence>
<dbReference type="Gene3D" id="3.30.390.50">
    <property type="entry name" value="CO dehydrogenase flavoprotein, C-terminal domain"/>
    <property type="match status" value="1"/>
</dbReference>
<evidence type="ECO:0000313" key="9">
    <source>
        <dbReference type="Proteomes" id="UP000298050"/>
    </source>
</evidence>
<dbReference type="InterPro" id="IPR036884">
    <property type="entry name" value="2Fe-2S-bd_dom_sf"/>
</dbReference>
<dbReference type="InterPro" id="IPR002888">
    <property type="entry name" value="2Fe-2S-bd"/>
</dbReference>
<dbReference type="InterPro" id="IPR001041">
    <property type="entry name" value="2Fe-2S_ferredoxin-type"/>
</dbReference>
<dbReference type="Gene3D" id="3.30.465.10">
    <property type="match status" value="1"/>
</dbReference>
<evidence type="ECO:0000256" key="4">
    <source>
        <dbReference type="ARBA" id="ARBA00023002"/>
    </source>
</evidence>
<dbReference type="InterPro" id="IPR012175">
    <property type="entry name" value="Xanth_DH_ssu_bac"/>
</dbReference>
<dbReference type="GO" id="GO:0051537">
    <property type="term" value="F:2 iron, 2 sulfur cluster binding"/>
    <property type="evidence" value="ECO:0007669"/>
    <property type="project" value="InterPro"/>
</dbReference>
<dbReference type="Pfam" id="PF03450">
    <property type="entry name" value="CO_deh_flav_C"/>
    <property type="match status" value="1"/>
</dbReference>
<dbReference type="CDD" id="cd00207">
    <property type="entry name" value="fer2"/>
    <property type="match status" value="1"/>
</dbReference>
<comment type="caution">
    <text evidence="8">The sequence shown here is derived from an EMBL/GenBank/DDBJ whole genome shotgun (WGS) entry which is preliminary data.</text>
</comment>
<evidence type="ECO:0000256" key="1">
    <source>
        <dbReference type="ARBA" id="ARBA00022630"/>
    </source>
</evidence>
<sequence>MPRCGTAKSRGGPVEFYLNGELQQCTGVDANMTLLRYLRERLGKVGTKEGCASGDCGACTVLIADADDTSPQAINSCICLLGSVQGRQVLTVEGLEQDGELHPVQQAMVDCHGSQCGFCTPGFVMSLAGLYQRSLAQGGETPGRHAITDCIAGNLCRCTGYRPIVEAGQRMLTYPQRGIFNEPATQTGAPDRDDRQPLVGGAQRYYQPRSRSNLRAILAVEPGATLVAGGTDLALEITQRYREFEVLVDISAIDSLATIGEEDGYIRIGAGVRYHQLMGHPLLASTPLDGLLARLGSEQVRNRGTIGGNLANGSPIADMPPVLMAWGADVEVVNTLGERTRYPVEDFYLDYRQTRLQAGDYIEAVYIPMHLSRAPHRFYKLSKRFEDDISSVMCAVSMTLDGGYVLGVRIAYGGMAAVPRRASAAEQQLLGAQLTDAVIDNACTSLDNEFQPLSDVRASAVYRLDMAAALLRRALRALRDGDAPDVFELGEVSHA</sequence>
<dbReference type="Pfam" id="PF00941">
    <property type="entry name" value="FAD_binding_5"/>
    <property type="match status" value="1"/>
</dbReference>
<feature type="domain" description="2Fe-2S ferredoxin-type" evidence="6">
    <location>
        <begin position="12"/>
        <end position="95"/>
    </location>
</feature>
<dbReference type="InterPro" id="IPR014307">
    <property type="entry name" value="Xanthine_DH_ssu"/>
</dbReference>
<dbReference type="PROSITE" id="PS51387">
    <property type="entry name" value="FAD_PCMH"/>
    <property type="match status" value="1"/>
</dbReference>
<dbReference type="InterPro" id="IPR016208">
    <property type="entry name" value="Ald_Oxase/xanthine_DH-like"/>
</dbReference>
<dbReference type="Pfam" id="PF00111">
    <property type="entry name" value="Fer2"/>
    <property type="match status" value="1"/>
</dbReference>
<evidence type="ECO:0000256" key="2">
    <source>
        <dbReference type="ARBA" id="ARBA00022723"/>
    </source>
</evidence>
<evidence type="ECO:0000256" key="3">
    <source>
        <dbReference type="ARBA" id="ARBA00022827"/>
    </source>
</evidence>
<keyword evidence="1" id="KW-0285">Flavoprotein</keyword>
<keyword evidence="5" id="KW-0408">Iron</keyword>
<dbReference type="SUPFAM" id="SSF54292">
    <property type="entry name" value="2Fe-2S ferredoxin-like"/>
    <property type="match status" value="1"/>
</dbReference>
<dbReference type="SMART" id="SM01092">
    <property type="entry name" value="CO_deh_flav_C"/>
    <property type="match status" value="1"/>
</dbReference>
<dbReference type="Gene3D" id="3.10.20.30">
    <property type="match status" value="1"/>
</dbReference>
<dbReference type="PROSITE" id="PS00197">
    <property type="entry name" value="2FE2S_FER_1"/>
    <property type="match status" value="1"/>
</dbReference>
<dbReference type="GO" id="GO:0004854">
    <property type="term" value="F:xanthine dehydrogenase activity"/>
    <property type="evidence" value="ECO:0007669"/>
    <property type="project" value="UniProtKB-EC"/>
</dbReference>
<dbReference type="InterPro" id="IPR036318">
    <property type="entry name" value="FAD-bd_PCMH-like_sf"/>
</dbReference>
<reference evidence="8 9" key="1">
    <citation type="submission" date="2019-04" db="EMBL/GenBank/DDBJ databases">
        <title>Taxonomy of novel Haliea sp. from mangrove soil of West Coast of India.</title>
        <authorList>
            <person name="Verma A."/>
            <person name="Kumar P."/>
            <person name="Krishnamurthi S."/>
        </authorList>
    </citation>
    <scope>NUCLEOTIDE SEQUENCE [LARGE SCALE GENOMIC DNA]</scope>
    <source>
        <strain evidence="8 9">SAOS-164</strain>
    </source>
</reference>
<dbReference type="NCBIfam" id="TIGR02963">
    <property type="entry name" value="xanthine_xdhA"/>
    <property type="match status" value="1"/>
</dbReference>
<dbReference type="GO" id="GO:0071949">
    <property type="term" value="F:FAD binding"/>
    <property type="evidence" value="ECO:0007669"/>
    <property type="project" value="InterPro"/>
</dbReference>
<dbReference type="InterPro" id="IPR036010">
    <property type="entry name" value="2Fe-2S_ferredoxin-like_sf"/>
</dbReference>
<dbReference type="InterPro" id="IPR016166">
    <property type="entry name" value="FAD-bd_PCMH"/>
</dbReference>
<dbReference type="InterPro" id="IPR002346">
    <property type="entry name" value="Mopterin_DH_FAD-bd"/>
</dbReference>
<keyword evidence="2" id="KW-0479">Metal-binding</keyword>
<keyword evidence="4 8" id="KW-0560">Oxidoreductase</keyword>
<dbReference type="Proteomes" id="UP000298050">
    <property type="component" value="Unassembled WGS sequence"/>
</dbReference>
<evidence type="ECO:0000259" key="7">
    <source>
        <dbReference type="PROSITE" id="PS51387"/>
    </source>
</evidence>
<evidence type="ECO:0000256" key="5">
    <source>
        <dbReference type="ARBA" id="ARBA00023004"/>
    </source>
</evidence>
<keyword evidence="3" id="KW-0274">FAD</keyword>
<dbReference type="Gene3D" id="3.30.43.10">
    <property type="entry name" value="Uridine Diphospho-n-acetylenolpyruvylglucosamine Reductase, domain 2"/>
    <property type="match status" value="1"/>
</dbReference>
<gene>
    <name evidence="8" type="primary">xdhA</name>
    <name evidence="8" type="ORF">E4634_05285</name>
</gene>
<keyword evidence="9" id="KW-1185">Reference proteome</keyword>
<dbReference type="InterPro" id="IPR005107">
    <property type="entry name" value="CO_DH_flav_C"/>
</dbReference>
<proteinExistence type="predicted"/>
<accession>A0A4Z0M5G8</accession>
<dbReference type="SUPFAM" id="SSF47741">
    <property type="entry name" value="CO dehydrogenase ISP C-domain like"/>
    <property type="match status" value="1"/>
</dbReference>
<name>A0A4Z0M5G8_9GAMM</name>
<dbReference type="OrthoDB" id="9775084at2"/>
<dbReference type="SUPFAM" id="SSF56176">
    <property type="entry name" value="FAD-binding/transporter-associated domain-like"/>
    <property type="match status" value="1"/>
</dbReference>
<dbReference type="EC" id="1.17.1.4" evidence="8"/>
<dbReference type="InterPro" id="IPR006058">
    <property type="entry name" value="2Fe2S_fd_BS"/>
</dbReference>
<dbReference type="Pfam" id="PF01799">
    <property type="entry name" value="Fer2_2"/>
    <property type="match status" value="1"/>
</dbReference>
<feature type="domain" description="FAD-binding PCMH-type" evidence="7">
    <location>
        <begin position="198"/>
        <end position="372"/>
    </location>
</feature>
<dbReference type="InterPro" id="IPR012675">
    <property type="entry name" value="Beta-grasp_dom_sf"/>
</dbReference>
<dbReference type="PANTHER" id="PTHR45444">
    <property type="entry name" value="XANTHINE DEHYDROGENASE"/>
    <property type="match status" value="1"/>
</dbReference>
<evidence type="ECO:0000259" key="6">
    <source>
        <dbReference type="PROSITE" id="PS51085"/>
    </source>
</evidence>